<evidence type="ECO:0000313" key="2">
    <source>
        <dbReference type="EMBL" id="KAK6347119.1"/>
    </source>
</evidence>
<dbReference type="AlphaFoldDB" id="A0AAV9URY1"/>
<protein>
    <submittedName>
        <fullName evidence="2">Uncharacterized protein</fullName>
    </submittedName>
</protein>
<comment type="caution">
    <text evidence="2">The sequence shown here is derived from an EMBL/GenBank/DDBJ whole genome shotgun (WGS) entry which is preliminary data.</text>
</comment>
<evidence type="ECO:0000313" key="3">
    <source>
        <dbReference type="Proteomes" id="UP001375240"/>
    </source>
</evidence>
<gene>
    <name evidence="2" type="ORF">TWF696_007198</name>
</gene>
<feature type="region of interest" description="Disordered" evidence="1">
    <location>
        <begin position="177"/>
        <end position="265"/>
    </location>
</feature>
<dbReference type="Proteomes" id="UP001375240">
    <property type="component" value="Unassembled WGS sequence"/>
</dbReference>
<organism evidence="2 3">
    <name type="scientific">Orbilia brochopaga</name>
    <dbReference type="NCBI Taxonomy" id="3140254"/>
    <lineage>
        <taxon>Eukaryota</taxon>
        <taxon>Fungi</taxon>
        <taxon>Dikarya</taxon>
        <taxon>Ascomycota</taxon>
        <taxon>Pezizomycotina</taxon>
        <taxon>Orbiliomycetes</taxon>
        <taxon>Orbiliales</taxon>
        <taxon>Orbiliaceae</taxon>
        <taxon>Orbilia</taxon>
    </lineage>
</organism>
<evidence type="ECO:0000256" key="1">
    <source>
        <dbReference type="SAM" id="MobiDB-lite"/>
    </source>
</evidence>
<name>A0AAV9URY1_9PEZI</name>
<accession>A0AAV9URY1</accession>
<dbReference type="EMBL" id="JAVHNQ010000005">
    <property type="protein sequence ID" value="KAK6347119.1"/>
    <property type="molecule type" value="Genomic_DNA"/>
</dbReference>
<reference evidence="2 3" key="1">
    <citation type="submission" date="2019-10" db="EMBL/GenBank/DDBJ databases">
        <authorList>
            <person name="Palmer J.M."/>
        </authorList>
    </citation>
    <scope>NUCLEOTIDE SEQUENCE [LARGE SCALE GENOMIC DNA]</scope>
    <source>
        <strain evidence="2 3">TWF696</strain>
    </source>
</reference>
<keyword evidence="3" id="KW-1185">Reference proteome</keyword>
<proteinExistence type="predicted"/>
<sequence>MKAFYRMNEARPELLLLSPNEEVPRQINIWLGELVGGLLEDIRDPQPDARQVVAQHYLDVMMACLAISQRLHERLAYCWRQKNPPIEGSVLGTNPFDRLLEWSPVPEMTCMPLDLGVEDQADFDRRMDECANYTEFPLKYEGGRFLYRPSVRAGFERYELLLDEPRKLELLALMGVSASPAKRSREEEEEAVSGEQPSPKRLRTEAPPDGEAVSGGDGHPSPAANRSAKRKGGEQGGRQPKRPKSVAPSDRQLRPRKPKQPAQNL</sequence>